<protein>
    <submittedName>
        <fullName evidence="1">Uncharacterized protein</fullName>
    </submittedName>
</protein>
<dbReference type="InterPro" id="IPR002575">
    <property type="entry name" value="Aminoglycoside_PTrfase"/>
</dbReference>
<dbReference type="InterPro" id="IPR051678">
    <property type="entry name" value="AGP_Transferase"/>
</dbReference>
<dbReference type="SUPFAM" id="SSF56112">
    <property type="entry name" value="Protein kinase-like (PK-like)"/>
    <property type="match status" value="1"/>
</dbReference>
<sequence>MAARAEATCFLQQLASSGVKWEDFLHHLEPCVDQAGFLAGGWGNCLVEATIQEHTHGNFGQAGQVIDFLSSSGHQRYMKAADKLERLTHRAMRAGGIQSVNLPRSEHPQAWGTRGQDVPQVTATRASSSSSSSSTGSSSSGERKLDAESKALCRSAPEHARIDHILEKCIHELPVEIIVEFSQRGSVMTSSKRLKSSFHSTWLVEISPLIQDGKSYDRVIVQILGSQVGDQPLSVHISCKQIVKAMDIARRAGVRVPDVLFTGSCDTYIGPLEFIVQEYISTQTVEDVVKAPAREWNRIEREVVGKLQAFGLGEDATPMQSFESLHQYLMYFRNLVPTSLISIREEIDNFVQGLPRKKSEPLALLHQDINCGNLLTSEVDKVSNSWRLDAVIDWESAVIAPGELLCRPLEDHWRIAMAFGQVAKGAWLAGCLAEKALPRCDLEALVENYTRAAKKLEKRKHVRFEKWSSLVQKCQTADRGGGGYGK</sequence>
<dbReference type="Proteomes" id="UP001642484">
    <property type="component" value="Unassembled WGS sequence"/>
</dbReference>
<gene>
    <name evidence="1" type="ORF">CCMP2556_LOCUS11770</name>
</gene>
<keyword evidence="2" id="KW-1185">Reference proteome</keyword>
<name>A0ABP0JKF1_9DINO</name>
<accession>A0ABP0JKF1</accession>
<dbReference type="EMBL" id="CAXAMN010005570">
    <property type="protein sequence ID" value="CAK9014617.1"/>
    <property type="molecule type" value="Genomic_DNA"/>
</dbReference>
<dbReference type="PANTHER" id="PTHR21310:SF56">
    <property type="entry name" value="AMINOGLYCOSIDE PHOSPHOTRANSFERASE DOMAIN-CONTAINING PROTEIN"/>
    <property type="match status" value="1"/>
</dbReference>
<proteinExistence type="predicted"/>
<dbReference type="InterPro" id="IPR011009">
    <property type="entry name" value="Kinase-like_dom_sf"/>
</dbReference>
<comment type="caution">
    <text evidence="1">The sequence shown here is derived from an EMBL/GenBank/DDBJ whole genome shotgun (WGS) entry which is preliminary data.</text>
</comment>
<dbReference type="Pfam" id="PF01636">
    <property type="entry name" value="APH"/>
    <property type="match status" value="1"/>
</dbReference>
<evidence type="ECO:0000313" key="1">
    <source>
        <dbReference type="EMBL" id="CAK9014617.1"/>
    </source>
</evidence>
<reference evidence="1 2" key="1">
    <citation type="submission" date="2024-02" db="EMBL/GenBank/DDBJ databases">
        <authorList>
            <person name="Chen Y."/>
            <person name="Shah S."/>
            <person name="Dougan E. K."/>
            <person name="Thang M."/>
            <person name="Chan C."/>
        </authorList>
    </citation>
    <scope>NUCLEOTIDE SEQUENCE [LARGE SCALE GENOMIC DNA]</scope>
</reference>
<organism evidence="1 2">
    <name type="scientific">Durusdinium trenchii</name>
    <dbReference type="NCBI Taxonomy" id="1381693"/>
    <lineage>
        <taxon>Eukaryota</taxon>
        <taxon>Sar</taxon>
        <taxon>Alveolata</taxon>
        <taxon>Dinophyceae</taxon>
        <taxon>Suessiales</taxon>
        <taxon>Symbiodiniaceae</taxon>
        <taxon>Durusdinium</taxon>
    </lineage>
</organism>
<dbReference type="PANTHER" id="PTHR21310">
    <property type="entry name" value="AMINOGLYCOSIDE PHOSPHOTRANSFERASE-RELATED-RELATED"/>
    <property type="match status" value="1"/>
</dbReference>
<evidence type="ECO:0000313" key="2">
    <source>
        <dbReference type="Proteomes" id="UP001642484"/>
    </source>
</evidence>